<reference evidence="2" key="1">
    <citation type="submission" date="2014-05" db="EMBL/GenBank/DDBJ databases">
        <authorList>
            <person name="Chronopoulou M."/>
        </authorList>
    </citation>
    <scope>NUCLEOTIDE SEQUENCE</scope>
    <source>
        <tissue evidence="2">Whole organism</tissue>
    </source>
</reference>
<keyword evidence="1" id="KW-0812">Transmembrane</keyword>
<keyword evidence="1" id="KW-1133">Transmembrane helix</keyword>
<name>A0A0K2U375_LEPSM</name>
<organism evidence="2">
    <name type="scientific">Lepeophtheirus salmonis</name>
    <name type="common">Salmon louse</name>
    <name type="synonym">Caligus salmonis</name>
    <dbReference type="NCBI Taxonomy" id="72036"/>
    <lineage>
        <taxon>Eukaryota</taxon>
        <taxon>Metazoa</taxon>
        <taxon>Ecdysozoa</taxon>
        <taxon>Arthropoda</taxon>
        <taxon>Crustacea</taxon>
        <taxon>Multicrustacea</taxon>
        <taxon>Hexanauplia</taxon>
        <taxon>Copepoda</taxon>
        <taxon>Siphonostomatoida</taxon>
        <taxon>Caligidae</taxon>
        <taxon>Lepeophtheirus</taxon>
    </lineage>
</organism>
<evidence type="ECO:0000256" key="1">
    <source>
        <dbReference type="SAM" id="Phobius"/>
    </source>
</evidence>
<feature type="non-terminal residue" evidence="2">
    <location>
        <position position="62"/>
    </location>
</feature>
<proteinExistence type="predicted"/>
<feature type="non-terminal residue" evidence="2">
    <location>
        <position position="1"/>
    </location>
</feature>
<accession>A0A0K2U375</accession>
<feature type="transmembrane region" description="Helical" evidence="1">
    <location>
        <begin position="32"/>
        <end position="54"/>
    </location>
</feature>
<protein>
    <submittedName>
        <fullName evidence="2">Uncharacterized protein</fullName>
    </submittedName>
</protein>
<evidence type="ECO:0000313" key="2">
    <source>
        <dbReference type="EMBL" id="CDW32362.1"/>
    </source>
</evidence>
<dbReference type="EMBL" id="HACA01015001">
    <property type="protein sequence ID" value="CDW32362.1"/>
    <property type="molecule type" value="Transcribed_RNA"/>
</dbReference>
<sequence>RLTTTVFSIVLLFLLTKNNWKTPSRSPINTAIIAPIVSSIVKYISFPLISSYILKITIQLST</sequence>
<dbReference type="AlphaFoldDB" id="A0A0K2U375"/>
<keyword evidence="1" id="KW-0472">Membrane</keyword>